<organism evidence="2">
    <name type="scientific">marine metagenome</name>
    <dbReference type="NCBI Taxonomy" id="408172"/>
    <lineage>
        <taxon>unclassified sequences</taxon>
        <taxon>metagenomes</taxon>
        <taxon>ecological metagenomes</taxon>
    </lineage>
</organism>
<keyword evidence="1" id="KW-1133">Transmembrane helix</keyword>
<protein>
    <recommendedName>
        <fullName evidence="3">Molybdate ABC transporter substrate-binding protein</fullName>
    </recommendedName>
</protein>
<evidence type="ECO:0008006" key="3">
    <source>
        <dbReference type="Google" id="ProtNLM"/>
    </source>
</evidence>
<dbReference type="GO" id="GO:0030973">
    <property type="term" value="F:molybdate ion binding"/>
    <property type="evidence" value="ECO:0007669"/>
    <property type="project" value="TreeGrafter"/>
</dbReference>
<gene>
    <name evidence="2" type="ORF">METZ01_LOCUS432209</name>
</gene>
<dbReference type="EMBL" id="UINC01173647">
    <property type="protein sequence ID" value="SVD79355.1"/>
    <property type="molecule type" value="Genomic_DNA"/>
</dbReference>
<evidence type="ECO:0000313" key="2">
    <source>
        <dbReference type="EMBL" id="SVD79355.1"/>
    </source>
</evidence>
<proteinExistence type="predicted"/>
<feature type="non-terminal residue" evidence="2">
    <location>
        <position position="1"/>
    </location>
</feature>
<dbReference type="PANTHER" id="PTHR30632">
    <property type="entry name" value="MOLYBDATE-BINDING PERIPLASMIC PROTEIN"/>
    <property type="match status" value="1"/>
</dbReference>
<sequence length="172" mass="18715">VKTPVKIAIATLMVIFGLVVFMARDTTSPERSGSPNSKSPSKTKAVEFYCAAGMSKPMDEIIKAYEEEFPECKIEVSYSGSGTLLTKIRAQMSGDLYLAADSSYIQIAQEKGIAEESIPVARLWPVIVVKKGNPKKILKVDDLMREDVRVNLGNPEAASVGKKTKKLMTSLG</sequence>
<keyword evidence="1" id="KW-0472">Membrane</keyword>
<dbReference type="InterPro" id="IPR050682">
    <property type="entry name" value="ModA/WtpA"/>
</dbReference>
<reference evidence="2" key="1">
    <citation type="submission" date="2018-05" db="EMBL/GenBank/DDBJ databases">
        <authorList>
            <person name="Lanie J.A."/>
            <person name="Ng W.-L."/>
            <person name="Kazmierczak K.M."/>
            <person name="Andrzejewski T.M."/>
            <person name="Davidsen T.M."/>
            <person name="Wayne K.J."/>
            <person name="Tettelin H."/>
            <person name="Glass J.I."/>
            <person name="Rusch D."/>
            <person name="Podicherti R."/>
            <person name="Tsui H.-C.T."/>
            <person name="Winkler M.E."/>
        </authorList>
    </citation>
    <scope>NUCLEOTIDE SEQUENCE</scope>
</reference>
<feature type="non-terminal residue" evidence="2">
    <location>
        <position position="172"/>
    </location>
</feature>
<dbReference type="GO" id="GO:0015689">
    <property type="term" value="P:molybdate ion transport"/>
    <property type="evidence" value="ECO:0007669"/>
    <property type="project" value="TreeGrafter"/>
</dbReference>
<accession>A0A382Y954</accession>
<dbReference type="Gene3D" id="3.40.190.10">
    <property type="entry name" value="Periplasmic binding protein-like II"/>
    <property type="match status" value="2"/>
</dbReference>
<evidence type="ECO:0000256" key="1">
    <source>
        <dbReference type="SAM" id="Phobius"/>
    </source>
</evidence>
<dbReference type="Pfam" id="PF13531">
    <property type="entry name" value="SBP_bac_11"/>
    <property type="match status" value="1"/>
</dbReference>
<name>A0A382Y954_9ZZZZ</name>
<dbReference type="PANTHER" id="PTHR30632:SF0">
    <property type="entry name" value="SULFATE-BINDING PROTEIN"/>
    <property type="match status" value="1"/>
</dbReference>
<dbReference type="SUPFAM" id="SSF53850">
    <property type="entry name" value="Periplasmic binding protein-like II"/>
    <property type="match status" value="1"/>
</dbReference>
<feature type="transmembrane region" description="Helical" evidence="1">
    <location>
        <begin position="6"/>
        <end position="23"/>
    </location>
</feature>
<keyword evidence="1" id="KW-0812">Transmembrane</keyword>
<dbReference type="AlphaFoldDB" id="A0A382Y954"/>